<dbReference type="CDD" id="cd17532">
    <property type="entry name" value="REC_LytTR_AlgR-like"/>
    <property type="match status" value="1"/>
</dbReference>
<dbReference type="EMBL" id="JBHSDC010000029">
    <property type="protein sequence ID" value="MFC4233441.1"/>
    <property type="molecule type" value="Genomic_DNA"/>
</dbReference>
<dbReference type="InterPro" id="IPR007492">
    <property type="entry name" value="LytTR_DNA-bd_dom"/>
</dbReference>
<evidence type="ECO:0000259" key="2">
    <source>
        <dbReference type="PROSITE" id="PS50110"/>
    </source>
</evidence>
<dbReference type="Pfam" id="PF00072">
    <property type="entry name" value="Response_reg"/>
    <property type="match status" value="1"/>
</dbReference>
<evidence type="ECO:0000259" key="3">
    <source>
        <dbReference type="PROSITE" id="PS50930"/>
    </source>
</evidence>
<evidence type="ECO:0000313" key="5">
    <source>
        <dbReference type="Proteomes" id="UP001595906"/>
    </source>
</evidence>
<gene>
    <name evidence="4" type="ORF">ACFOW1_16185</name>
</gene>
<dbReference type="Gene3D" id="2.40.50.1020">
    <property type="entry name" value="LytTr DNA-binding domain"/>
    <property type="match status" value="1"/>
</dbReference>
<dbReference type="SUPFAM" id="SSF52172">
    <property type="entry name" value="CheY-like"/>
    <property type="match status" value="1"/>
</dbReference>
<dbReference type="Proteomes" id="UP001595906">
    <property type="component" value="Unassembled WGS sequence"/>
</dbReference>
<sequence>MAISAIIIDDERLARNELKKLLQEHSDIEVVDEATNVDEGLEKIEQHNPELIFLDIQMPGKTGFDLLSELDKAPKVIFTTAYDEYAIKAFEVNALDYLLKPVEPKRLSDAINKFHDELNKEKAEGNANYNRGPLNENDQVFVKDGERCWFVKLGDIRLFESVGNYAKVFFGANKPLILKSLNALEERLDERMFFRANRKHIINLRWVEKIEPYFNGGLLVDLKGGEKIEVSRRQTVKFKEMMSL</sequence>
<feature type="modified residue" description="4-aspartylphosphate" evidence="1">
    <location>
        <position position="55"/>
    </location>
</feature>
<accession>A0ABV8Q3B6</accession>
<comment type="caution">
    <text evidence="4">The sequence shown here is derived from an EMBL/GenBank/DDBJ whole genome shotgun (WGS) entry which is preliminary data.</text>
</comment>
<evidence type="ECO:0000313" key="4">
    <source>
        <dbReference type="EMBL" id="MFC4233441.1"/>
    </source>
</evidence>
<dbReference type="PROSITE" id="PS50930">
    <property type="entry name" value="HTH_LYTTR"/>
    <property type="match status" value="1"/>
</dbReference>
<feature type="domain" description="Response regulatory" evidence="2">
    <location>
        <begin position="4"/>
        <end position="115"/>
    </location>
</feature>
<dbReference type="RefSeq" id="WP_379015715.1">
    <property type="nucleotide sequence ID" value="NZ_JBHSDC010000029.1"/>
</dbReference>
<evidence type="ECO:0000256" key="1">
    <source>
        <dbReference type="PROSITE-ProRule" id="PRU00169"/>
    </source>
</evidence>
<protein>
    <submittedName>
        <fullName evidence="4">LytR/AlgR family response regulator transcription factor</fullName>
    </submittedName>
</protein>
<feature type="domain" description="HTH LytTR-type" evidence="3">
    <location>
        <begin position="142"/>
        <end position="244"/>
    </location>
</feature>
<reference evidence="5" key="1">
    <citation type="journal article" date="2019" name="Int. J. Syst. Evol. Microbiol.">
        <title>The Global Catalogue of Microorganisms (GCM) 10K type strain sequencing project: providing services to taxonomists for standard genome sequencing and annotation.</title>
        <authorList>
            <consortium name="The Broad Institute Genomics Platform"/>
            <consortium name="The Broad Institute Genome Sequencing Center for Infectious Disease"/>
            <person name="Wu L."/>
            <person name="Ma J."/>
        </authorList>
    </citation>
    <scope>NUCLEOTIDE SEQUENCE [LARGE SCALE GENOMIC DNA]</scope>
    <source>
        <strain evidence="5">CECT 8010</strain>
    </source>
</reference>
<proteinExistence type="predicted"/>
<keyword evidence="1" id="KW-0597">Phosphoprotein</keyword>
<name>A0ABV8Q3B6_9BACT</name>
<dbReference type="PANTHER" id="PTHR37299">
    <property type="entry name" value="TRANSCRIPTIONAL REGULATOR-RELATED"/>
    <property type="match status" value="1"/>
</dbReference>
<dbReference type="InterPro" id="IPR011006">
    <property type="entry name" value="CheY-like_superfamily"/>
</dbReference>
<dbReference type="Pfam" id="PF04397">
    <property type="entry name" value="LytTR"/>
    <property type="match status" value="1"/>
</dbReference>
<dbReference type="PROSITE" id="PS50110">
    <property type="entry name" value="RESPONSE_REGULATORY"/>
    <property type="match status" value="1"/>
</dbReference>
<dbReference type="InterPro" id="IPR001789">
    <property type="entry name" value="Sig_transdc_resp-reg_receiver"/>
</dbReference>
<dbReference type="InterPro" id="IPR046947">
    <property type="entry name" value="LytR-like"/>
</dbReference>
<dbReference type="Gene3D" id="3.40.50.2300">
    <property type="match status" value="1"/>
</dbReference>
<dbReference type="SMART" id="SM00850">
    <property type="entry name" value="LytTR"/>
    <property type="match status" value="1"/>
</dbReference>
<keyword evidence="5" id="KW-1185">Reference proteome</keyword>
<organism evidence="4 5">
    <name type="scientific">Parasediminibacterium paludis</name>
    <dbReference type="NCBI Taxonomy" id="908966"/>
    <lineage>
        <taxon>Bacteria</taxon>
        <taxon>Pseudomonadati</taxon>
        <taxon>Bacteroidota</taxon>
        <taxon>Chitinophagia</taxon>
        <taxon>Chitinophagales</taxon>
        <taxon>Chitinophagaceae</taxon>
        <taxon>Parasediminibacterium</taxon>
    </lineage>
</organism>
<dbReference type="PANTHER" id="PTHR37299:SF1">
    <property type="entry name" value="STAGE 0 SPORULATION PROTEIN A HOMOLOG"/>
    <property type="match status" value="1"/>
</dbReference>
<dbReference type="SMART" id="SM00448">
    <property type="entry name" value="REC"/>
    <property type="match status" value="1"/>
</dbReference>